<dbReference type="NCBIfam" id="NF004131">
    <property type="entry name" value="PRK05618.2-1"/>
    <property type="match status" value="1"/>
</dbReference>
<dbReference type="InterPro" id="IPR037121">
    <property type="entry name" value="Ribosomal_bL25_C"/>
</dbReference>
<accession>N6X0P9</accession>
<reference evidence="8 9" key="1">
    <citation type="submission" date="2013-03" db="EMBL/GenBank/DDBJ databases">
        <title>Reference genome for the Human Microbiome Project.</title>
        <authorList>
            <person name="Aqrawi P."/>
            <person name="Ayvaz T."/>
            <person name="Bess C."/>
            <person name="Blankenburg K."/>
            <person name="Coyle M."/>
            <person name="Deng J."/>
            <person name="Forbes L."/>
            <person name="Fowler G."/>
            <person name="Francisco L."/>
            <person name="Fu Q."/>
            <person name="Gibbs R."/>
            <person name="Gross S."/>
            <person name="Gubbala S."/>
            <person name="Hale W."/>
            <person name="Hemphill L."/>
            <person name="Highlander S."/>
            <person name="Hirani K."/>
            <person name="Jackson L."/>
            <person name="Jakkamsetti A."/>
            <person name="Javaid M."/>
            <person name="Jayaseelan J.C."/>
            <person name="Jiang H."/>
            <person name="Joshi V."/>
            <person name="Korchina V."/>
            <person name="Kovar C."/>
            <person name="Lara F."/>
            <person name="Lee S."/>
            <person name="Liu Y."/>
            <person name="Mata R."/>
            <person name="Mathew T."/>
            <person name="Munidasa M."/>
            <person name="Muzny D."/>
            <person name="Nazareth L."/>
            <person name="Ngo R."/>
            <person name="Nguyen L."/>
            <person name="Nguyen N."/>
            <person name="Okwuonu G."/>
            <person name="Ongeri F."/>
            <person name="Palculict T."/>
            <person name="Patil S."/>
            <person name="Petrosino J."/>
            <person name="Pham C."/>
            <person name="Pham P."/>
            <person name="Pu L.-L."/>
            <person name="Qin X."/>
            <person name="Qu J."/>
            <person name="Reid J."/>
            <person name="Ross M."/>
            <person name="Ruth R."/>
            <person name="Saada N."/>
            <person name="San Lucas F."/>
            <person name="Santibanez J."/>
            <person name="Shang Y."/>
            <person name="Simmons D."/>
            <person name="Song X.-Z."/>
            <person name="Tang L.-Y."/>
            <person name="Thornton R."/>
            <person name="Warren J."/>
            <person name="Weissenberger G."/>
            <person name="Wilczek-Boney K."/>
            <person name="Worley K."/>
            <person name="Youmans B."/>
            <person name="Zhang J."/>
            <person name="Zhang L."/>
            <person name="Zhao Z."/>
            <person name="Zhou C."/>
            <person name="Zhu D."/>
            <person name="Zhu Y."/>
        </authorList>
    </citation>
    <scope>NUCLEOTIDE SEQUENCE [LARGE SCALE GENOMIC DNA]</scope>
    <source>
        <strain evidence="8 9">F0333</strain>
    </source>
</reference>
<dbReference type="InterPro" id="IPR001021">
    <property type="entry name" value="Ribosomal_bL25_long"/>
</dbReference>
<dbReference type="InterPro" id="IPR020056">
    <property type="entry name" value="Rbsml_bL25/Gln-tRNA_synth_N"/>
</dbReference>
<dbReference type="GO" id="GO:0022625">
    <property type="term" value="C:cytosolic large ribosomal subunit"/>
    <property type="evidence" value="ECO:0007669"/>
    <property type="project" value="TreeGrafter"/>
</dbReference>
<dbReference type="PATRIC" id="fig|888050.3.peg.1817"/>
<dbReference type="HOGENOM" id="CLU_075939_1_0_11"/>
<feature type="domain" description="Large ribosomal subunit protein bL25 beta" evidence="7">
    <location>
        <begin position="100"/>
        <end position="177"/>
    </location>
</feature>
<dbReference type="InterPro" id="IPR029751">
    <property type="entry name" value="Ribosomal_L25_dom"/>
</dbReference>
<evidence type="ECO:0000313" key="9">
    <source>
        <dbReference type="Proteomes" id="UP000013015"/>
    </source>
</evidence>
<keyword evidence="4 5" id="KW-0687">Ribonucleoprotein</keyword>
<feature type="domain" description="Large ribosomal subunit protein bL25 L25" evidence="6">
    <location>
        <begin position="7"/>
        <end position="92"/>
    </location>
</feature>
<dbReference type="STRING" id="888050.HMPREF9004_1898"/>
<dbReference type="InterPro" id="IPR011035">
    <property type="entry name" value="Ribosomal_bL25/Gln-tRNA_synth"/>
</dbReference>
<proteinExistence type="inferred from homology"/>
<sequence>MSDNPILVAQTRSEFGKGAARRARRAGLVPAVVYGHGGDPLHLDVPGHELFLIVRGNANALVELKIDGKSQLALVKDVQRHPVSRSILHADFLAVKAGEKVDVEVPLVLVGEAAPATQAAIEEHTITVKASATAIPESIEVDITGLVAGTVVRASDLVLPKGVECELDAEKDIVIISELAAEEEAAPEAPEAE</sequence>
<dbReference type="Gene3D" id="2.40.240.10">
    <property type="entry name" value="Ribosomal Protein L25, Chain P"/>
    <property type="match status" value="1"/>
</dbReference>
<organism evidence="8 9">
    <name type="scientific">Schaalia cardiffensis F0333</name>
    <dbReference type="NCBI Taxonomy" id="888050"/>
    <lineage>
        <taxon>Bacteria</taxon>
        <taxon>Bacillati</taxon>
        <taxon>Actinomycetota</taxon>
        <taxon>Actinomycetes</taxon>
        <taxon>Actinomycetales</taxon>
        <taxon>Actinomycetaceae</taxon>
        <taxon>Schaalia</taxon>
    </lineage>
</organism>
<evidence type="ECO:0000313" key="8">
    <source>
        <dbReference type="EMBL" id="ENO17356.1"/>
    </source>
</evidence>
<keyword evidence="9" id="KW-1185">Reference proteome</keyword>
<dbReference type="AlphaFoldDB" id="N6X0P9"/>
<dbReference type="Proteomes" id="UP000013015">
    <property type="component" value="Unassembled WGS sequence"/>
</dbReference>
<dbReference type="InterPro" id="IPR020057">
    <property type="entry name" value="Ribosomal_bL25_b-dom"/>
</dbReference>
<dbReference type="GO" id="GO:0006412">
    <property type="term" value="P:translation"/>
    <property type="evidence" value="ECO:0007669"/>
    <property type="project" value="UniProtKB-UniRule"/>
</dbReference>
<dbReference type="GO" id="GO:0008097">
    <property type="term" value="F:5S rRNA binding"/>
    <property type="evidence" value="ECO:0007669"/>
    <property type="project" value="InterPro"/>
</dbReference>
<dbReference type="Gene3D" id="2.170.120.20">
    <property type="entry name" value="Ribosomal protein L25, beta domain"/>
    <property type="match status" value="1"/>
</dbReference>
<dbReference type="PANTHER" id="PTHR33284:SF1">
    <property type="entry name" value="RIBOSOMAL PROTEIN L25_GLN-TRNA SYNTHETASE, ANTI-CODON-BINDING DOMAIN-CONTAINING PROTEIN"/>
    <property type="match status" value="1"/>
</dbReference>
<dbReference type="InterPro" id="IPR020930">
    <property type="entry name" value="Ribosomal_uL5_bac-type"/>
</dbReference>
<evidence type="ECO:0000256" key="1">
    <source>
        <dbReference type="ARBA" id="ARBA00022730"/>
    </source>
</evidence>
<keyword evidence="1 5" id="KW-0699">rRNA-binding</keyword>
<dbReference type="Pfam" id="PF01386">
    <property type="entry name" value="Ribosomal_L25p"/>
    <property type="match status" value="1"/>
</dbReference>
<evidence type="ECO:0000256" key="2">
    <source>
        <dbReference type="ARBA" id="ARBA00022884"/>
    </source>
</evidence>
<evidence type="ECO:0000256" key="4">
    <source>
        <dbReference type="ARBA" id="ARBA00023274"/>
    </source>
</evidence>
<evidence type="ECO:0000259" key="7">
    <source>
        <dbReference type="Pfam" id="PF14693"/>
    </source>
</evidence>
<comment type="caution">
    <text evidence="8">The sequence shown here is derived from an EMBL/GenBank/DDBJ whole genome shotgun (WGS) entry which is preliminary data.</text>
</comment>
<dbReference type="RefSeq" id="WP_005964931.1">
    <property type="nucleotide sequence ID" value="NZ_CP040505.1"/>
</dbReference>
<evidence type="ECO:0000256" key="5">
    <source>
        <dbReference type="HAMAP-Rule" id="MF_01334"/>
    </source>
</evidence>
<dbReference type="OrthoDB" id="5242980at2"/>
<dbReference type="EMBL" id="AQHZ01000029">
    <property type="protein sequence ID" value="ENO17356.1"/>
    <property type="molecule type" value="Genomic_DNA"/>
</dbReference>
<dbReference type="HAMAP" id="MF_01334">
    <property type="entry name" value="Ribosomal_bL25_CTC"/>
    <property type="match status" value="1"/>
</dbReference>
<dbReference type="PANTHER" id="PTHR33284">
    <property type="entry name" value="RIBOSOMAL PROTEIN L25/GLN-TRNA SYNTHETASE, ANTI-CODON-BINDING DOMAIN-CONTAINING PROTEIN"/>
    <property type="match status" value="1"/>
</dbReference>
<name>N6X0P9_9ACTO</name>
<dbReference type="CDD" id="cd00495">
    <property type="entry name" value="Ribosomal_L25_TL5_CTC"/>
    <property type="match status" value="1"/>
</dbReference>
<comment type="function">
    <text evidence="5">This is one of the proteins that binds to the 5S RNA in the ribosome where it forms part of the central protuberance.</text>
</comment>
<keyword evidence="3 5" id="KW-0689">Ribosomal protein</keyword>
<keyword evidence="2 5" id="KW-0694">RNA-binding</keyword>
<dbReference type="GO" id="GO:0003735">
    <property type="term" value="F:structural constituent of ribosome"/>
    <property type="evidence" value="ECO:0007669"/>
    <property type="project" value="InterPro"/>
</dbReference>
<dbReference type="Pfam" id="PF14693">
    <property type="entry name" value="Ribosomal_TL5_C"/>
    <property type="match status" value="1"/>
</dbReference>
<gene>
    <name evidence="5 8" type="primary">rplY</name>
    <name evidence="5" type="synonym">ctc</name>
    <name evidence="8" type="ORF">HMPREF9004_1898</name>
</gene>
<comment type="similarity">
    <text evidence="5">Belongs to the bacterial ribosomal protein bL25 family. CTC subfamily.</text>
</comment>
<dbReference type="NCBIfam" id="TIGR00731">
    <property type="entry name" value="bL25_bact_ctc"/>
    <property type="match status" value="1"/>
</dbReference>
<evidence type="ECO:0000256" key="3">
    <source>
        <dbReference type="ARBA" id="ARBA00022980"/>
    </source>
</evidence>
<dbReference type="eggNOG" id="COG1825">
    <property type="taxonomic scope" value="Bacteria"/>
</dbReference>
<dbReference type="SUPFAM" id="SSF50715">
    <property type="entry name" value="Ribosomal protein L25-like"/>
    <property type="match status" value="1"/>
</dbReference>
<comment type="subunit">
    <text evidence="5">Part of the 50S ribosomal subunit; part of the 5S rRNA/L5/L18/L25 subcomplex. Contacts the 5S rRNA. Binds to the 5S rRNA independently of L5 and L18.</text>
</comment>
<protein>
    <recommendedName>
        <fullName evidence="5">Large ribosomal subunit protein bL25</fullName>
    </recommendedName>
    <alternativeName>
        <fullName evidence="5">General stress protein CTC</fullName>
    </alternativeName>
</protein>
<evidence type="ECO:0000259" key="6">
    <source>
        <dbReference type="Pfam" id="PF01386"/>
    </source>
</evidence>